<evidence type="ECO:0000313" key="7">
    <source>
        <dbReference type="EMBL" id="KDP24061.1"/>
    </source>
</evidence>
<reference evidence="7 8" key="1">
    <citation type="journal article" date="2014" name="PLoS ONE">
        <title>Global Analysis of Gene Expression Profiles in Physic Nut (Jatropha curcas L.) Seedlings Exposed to Salt Stress.</title>
        <authorList>
            <person name="Zhang L."/>
            <person name="Zhang C."/>
            <person name="Wu P."/>
            <person name="Chen Y."/>
            <person name="Li M."/>
            <person name="Jiang H."/>
            <person name="Wu G."/>
        </authorList>
    </citation>
    <scope>NUCLEOTIDE SEQUENCE [LARGE SCALE GENOMIC DNA]</scope>
    <source>
        <strain evidence="8">cv. GZQX0401</strain>
        <tissue evidence="7">Young leaves</tissue>
    </source>
</reference>
<dbReference type="InterPro" id="IPR036390">
    <property type="entry name" value="WH_DNA-bd_sf"/>
</dbReference>
<organism evidence="7 8">
    <name type="scientific">Jatropha curcas</name>
    <name type="common">Barbados nut</name>
    <dbReference type="NCBI Taxonomy" id="180498"/>
    <lineage>
        <taxon>Eukaryota</taxon>
        <taxon>Viridiplantae</taxon>
        <taxon>Streptophyta</taxon>
        <taxon>Embryophyta</taxon>
        <taxon>Tracheophyta</taxon>
        <taxon>Spermatophyta</taxon>
        <taxon>Magnoliopsida</taxon>
        <taxon>eudicotyledons</taxon>
        <taxon>Gunneridae</taxon>
        <taxon>Pentapetalae</taxon>
        <taxon>rosids</taxon>
        <taxon>fabids</taxon>
        <taxon>Malpighiales</taxon>
        <taxon>Euphorbiaceae</taxon>
        <taxon>Crotonoideae</taxon>
        <taxon>Jatropheae</taxon>
        <taxon>Jatropha</taxon>
    </lineage>
</organism>
<dbReference type="FunFam" id="1.10.10.10:FF:000213">
    <property type="entry name" value="Coniferyl alcohol 9-O-methyltransferase"/>
    <property type="match status" value="1"/>
</dbReference>
<evidence type="ECO:0000259" key="6">
    <source>
        <dbReference type="Pfam" id="PF08100"/>
    </source>
</evidence>
<evidence type="ECO:0000256" key="4">
    <source>
        <dbReference type="PIRSR" id="PIRSR005739-1"/>
    </source>
</evidence>
<keyword evidence="8" id="KW-1185">Reference proteome</keyword>
<dbReference type="PIRSF" id="PIRSF005739">
    <property type="entry name" value="O-mtase"/>
    <property type="match status" value="1"/>
</dbReference>
<sequence length="367" mass="41106">MVDLADGTRSQDHNQLLQAQAHIWNHIFNFINSMSLKCAIQLGIPDAINKHGKPMTLSDLIIALSIHPAKTHAIPRLVRILVHSGFLDKEKTEENSQETEGYVLTNASKLLVKEHPFSLKTFLLAMLDPVLTGPWDHLTTWFLNDDPTPFQTCHGRGIWKYAGHNPELNSSFNEAMACDAKMVASILIKECEGVFDGLKSLVDVGGGTGTVAKALADSFPQLDCCVFDLPHVVAGLQDGDNLKFVGGDMFEEIPPADAILLKACYYIYWIMHDWHDEKCIKILKNCKEAIKGRKGGKLIIIDMVMETQKEDKDATETELFLDMLMIVLYNGKERNKKEWAKLFFDAGFSDFKITPVLGLRSVVEVYP</sequence>
<dbReference type="GO" id="GO:0009717">
    <property type="term" value="P:isoflavonoid biosynthetic process"/>
    <property type="evidence" value="ECO:0007669"/>
    <property type="project" value="UniProtKB-ARBA"/>
</dbReference>
<dbReference type="Pfam" id="PF00891">
    <property type="entry name" value="Methyltransf_2"/>
    <property type="match status" value="1"/>
</dbReference>
<dbReference type="InterPro" id="IPR012967">
    <property type="entry name" value="COMT_dimerisation"/>
</dbReference>
<protein>
    <recommendedName>
        <fullName evidence="9">O-methyltransferase domain-containing protein</fullName>
    </recommendedName>
</protein>
<dbReference type="PANTHER" id="PTHR11746">
    <property type="entry name" value="O-METHYLTRANSFERASE"/>
    <property type="match status" value="1"/>
</dbReference>
<name>A0A067JJB5_JATCU</name>
<dbReference type="CDD" id="cd02440">
    <property type="entry name" value="AdoMet_MTases"/>
    <property type="match status" value="1"/>
</dbReference>
<evidence type="ECO:0000256" key="1">
    <source>
        <dbReference type="ARBA" id="ARBA00022603"/>
    </source>
</evidence>
<feature type="domain" description="O-methyltransferase C-terminal" evidence="5">
    <location>
        <begin position="135"/>
        <end position="349"/>
    </location>
</feature>
<dbReference type="Proteomes" id="UP000027138">
    <property type="component" value="Unassembled WGS sequence"/>
</dbReference>
<dbReference type="SUPFAM" id="SSF46785">
    <property type="entry name" value="Winged helix' DNA-binding domain"/>
    <property type="match status" value="1"/>
</dbReference>
<evidence type="ECO:0000256" key="2">
    <source>
        <dbReference type="ARBA" id="ARBA00022679"/>
    </source>
</evidence>
<dbReference type="Pfam" id="PF08100">
    <property type="entry name" value="Dimerisation"/>
    <property type="match status" value="1"/>
</dbReference>
<dbReference type="SUPFAM" id="SSF53335">
    <property type="entry name" value="S-adenosyl-L-methionine-dependent methyltransferases"/>
    <property type="match status" value="1"/>
</dbReference>
<dbReference type="GO" id="GO:0008757">
    <property type="term" value="F:S-adenosylmethionine-dependent methyltransferase activity"/>
    <property type="evidence" value="ECO:0007669"/>
    <property type="project" value="UniProtKB-ARBA"/>
</dbReference>
<dbReference type="EMBL" id="KK915137">
    <property type="protein sequence ID" value="KDP24061.1"/>
    <property type="molecule type" value="Genomic_DNA"/>
</dbReference>
<feature type="domain" description="O-methyltransferase dimerisation" evidence="6">
    <location>
        <begin position="24"/>
        <end position="113"/>
    </location>
</feature>
<evidence type="ECO:0000256" key="3">
    <source>
        <dbReference type="ARBA" id="ARBA00022691"/>
    </source>
</evidence>
<accession>A0A067JJB5</accession>
<keyword evidence="1" id="KW-0489">Methyltransferase</keyword>
<gene>
    <name evidence="7" type="ORF">JCGZ_25718</name>
</gene>
<evidence type="ECO:0008006" key="9">
    <source>
        <dbReference type="Google" id="ProtNLM"/>
    </source>
</evidence>
<dbReference type="InterPro" id="IPR016461">
    <property type="entry name" value="COMT-like"/>
</dbReference>
<dbReference type="InterPro" id="IPR029063">
    <property type="entry name" value="SAM-dependent_MTases_sf"/>
</dbReference>
<dbReference type="InterPro" id="IPR001077">
    <property type="entry name" value="COMT_C"/>
</dbReference>
<evidence type="ECO:0000259" key="5">
    <source>
        <dbReference type="Pfam" id="PF00891"/>
    </source>
</evidence>
<dbReference type="Gene3D" id="1.10.10.10">
    <property type="entry name" value="Winged helix-like DNA-binding domain superfamily/Winged helix DNA-binding domain"/>
    <property type="match status" value="1"/>
</dbReference>
<evidence type="ECO:0000313" key="8">
    <source>
        <dbReference type="Proteomes" id="UP000027138"/>
    </source>
</evidence>
<dbReference type="Gene3D" id="3.40.50.150">
    <property type="entry name" value="Vaccinia Virus protein VP39"/>
    <property type="match status" value="1"/>
</dbReference>
<dbReference type="GO" id="GO:0032259">
    <property type="term" value="P:methylation"/>
    <property type="evidence" value="ECO:0007669"/>
    <property type="project" value="UniProtKB-KW"/>
</dbReference>
<dbReference type="OrthoDB" id="2410195at2759"/>
<dbReference type="AlphaFoldDB" id="A0A067JJB5"/>
<dbReference type="GO" id="GO:0046983">
    <property type="term" value="F:protein dimerization activity"/>
    <property type="evidence" value="ECO:0007669"/>
    <property type="project" value="InterPro"/>
</dbReference>
<feature type="active site" description="Proton acceptor" evidence="4">
    <location>
        <position position="272"/>
    </location>
</feature>
<keyword evidence="2" id="KW-0808">Transferase</keyword>
<dbReference type="PROSITE" id="PS51683">
    <property type="entry name" value="SAM_OMT_II"/>
    <property type="match status" value="1"/>
</dbReference>
<proteinExistence type="predicted"/>
<dbReference type="FunFam" id="3.40.50.150:FF:000057">
    <property type="entry name" value="O-methyltransferase ZRP4"/>
    <property type="match status" value="1"/>
</dbReference>
<dbReference type="GO" id="GO:0008171">
    <property type="term" value="F:O-methyltransferase activity"/>
    <property type="evidence" value="ECO:0007669"/>
    <property type="project" value="InterPro"/>
</dbReference>
<keyword evidence="3" id="KW-0949">S-adenosyl-L-methionine</keyword>
<dbReference type="InterPro" id="IPR036388">
    <property type="entry name" value="WH-like_DNA-bd_sf"/>
</dbReference>